<dbReference type="GO" id="GO:0005104">
    <property type="term" value="F:fibroblast growth factor receptor binding"/>
    <property type="evidence" value="ECO:0007669"/>
    <property type="project" value="TreeGrafter"/>
</dbReference>
<dbReference type="GeneTree" id="ENSGT00940000157614"/>
<keyword evidence="3" id="KW-1185">Reference proteome</keyword>
<dbReference type="GO" id="GO:0008543">
    <property type="term" value="P:fibroblast growth factor receptor signaling pathway"/>
    <property type="evidence" value="ECO:0007669"/>
    <property type="project" value="TreeGrafter"/>
</dbReference>
<organism evidence="2 3">
    <name type="scientific">Naja naja</name>
    <name type="common">Indian cobra</name>
    <dbReference type="NCBI Taxonomy" id="35670"/>
    <lineage>
        <taxon>Eukaryota</taxon>
        <taxon>Metazoa</taxon>
        <taxon>Chordata</taxon>
        <taxon>Craniata</taxon>
        <taxon>Vertebrata</taxon>
        <taxon>Euteleostomi</taxon>
        <taxon>Lepidosauria</taxon>
        <taxon>Squamata</taxon>
        <taxon>Bifurcata</taxon>
        <taxon>Unidentata</taxon>
        <taxon>Episquamata</taxon>
        <taxon>Toxicofera</taxon>
        <taxon>Serpentes</taxon>
        <taxon>Colubroidea</taxon>
        <taxon>Elapidae</taxon>
        <taxon>Elapinae</taxon>
        <taxon>Naja</taxon>
    </lineage>
</organism>
<protein>
    <submittedName>
        <fullName evidence="2">Klotho</fullName>
    </submittedName>
</protein>
<dbReference type="InterPro" id="IPR001360">
    <property type="entry name" value="Glyco_hydro_1"/>
</dbReference>
<dbReference type="InterPro" id="IPR017853">
    <property type="entry name" value="GH"/>
</dbReference>
<dbReference type="Ensembl" id="ENSNNAT00000029541.1">
    <property type="protein sequence ID" value="ENSNNAP00000028192.1"/>
    <property type="gene ID" value="ENSNNAG00000018166.1"/>
</dbReference>
<dbReference type="PRINTS" id="PR00131">
    <property type="entry name" value="GLHYDRLASE1"/>
</dbReference>
<sequence>MATSSFLWGAGSAAYQVEGAWNRDGKGPSVLDTLSQRSAVSLRNPAEWPSWDSGSSSYDHLERDLDGLSALAVSHYRFSLAWARLLPNGTAPANLAAIRYDGVTVMGYTVWSLMDGFEWFRGYVRRGLFYVDFQSQDKKMIMKSSGLFYQKVIQDNESHQNRWKWCSESQASLC</sequence>
<comment type="similarity">
    <text evidence="1">Belongs to the glycosyl hydrolase 1 family.</text>
</comment>
<dbReference type="InterPro" id="IPR033132">
    <property type="entry name" value="GH_1_N_CS"/>
</dbReference>
<gene>
    <name evidence="2" type="primary">KL</name>
</gene>
<evidence type="ECO:0000313" key="2">
    <source>
        <dbReference type="Ensembl" id="ENSNNAP00000028192.1"/>
    </source>
</evidence>
<dbReference type="PANTHER" id="PTHR10353">
    <property type="entry name" value="GLYCOSYL HYDROLASE"/>
    <property type="match status" value="1"/>
</dbReference>
<name>A0A8C7E6V4_NAJNA</name>
<dbReference type="PANTHER" id="PTHR10353:SF10">
    <property type="entry name" value="KLOTHO"/>
    <property type="match status" value="1"/>
</dbReference>
<reference evidence="2" key="2">
    <citation type="submission" date="2025-09" db="UniProtKB">
        <authorList>
            <consortium name="Ensembl"/>
        </authorList>
    </citation>
    <scope>IDENTIFICATION</scope>
</reference>
<reference evidence="2" key="1">
    <citation type="submission" date="2025-08" db="UniProtKB">
        <authorList>
            <consortium name="Ensembl"/>
        </authorList>
    </citation>
    <scope>IDENTIFICATION</scope>
</reference>
<dbReference type="AlphaFoldDB" id="A0A8C7E6V4"/>
<dbReference type="Gene3D" id="3.20.20.80">
    <property type="entry name" value="Glycosidases"/>
    <property type="match status" value="2"/>
</dbReference>
<evidence type="ECO:0000256" key="1">
    <source>
        <dbReference type="RuleBase" id="RU003690"/>
    </source>
</evidence>
<dbReference type="GO" id="GO:0017134">
    <property type="term" value="F:fibroblast growth factor binding"/>
    <property type="evidence" value="ECO:0007669"/>
    <property type="project" value="TreeGrafter"/>
</dbReference>
<dbReference type="GO" id="GO:0005975">
    <property type="term" value="P:carbohydrate metabolic process"/>
    <property type="evidence" value="ECO:0007669"/>
    <property type="project" value="InterPro"/>
</dbReference>
<dbReference type="Pfam" id="PF00232">
    <property type="entry name" value="Glyco_hydro_1"/>
    <property type="match status" value="1"/>
</dbReference>
<dbReference type="Proteomes" id="UP000694559">
    <property type="component" value="Unplaced"/>
</dbReference>
<evidence type="ECO:0000313" key="3">
    <source>
        <dbReference type="Proteomes" id="UP000694559"/>
    </source>
</evidence>
<dbReference type="OrthoDB" id="65569at2759"/>
<dbReference type="PROSITE" id="PS00653">
    <property type="entry name" value="GLYCOSYL_HYDROL_F1_2"/>
    <property type="match status" value="1"/>
</dbReference>
<proteinExistence type="inferred from homology"/>
<dbReference type="GO" id="GO:0004553">
    <property type="term" value="F:hydrolase activity, hydrolyzing O-glycosyl compounds"/>
    <property type="evidence" value="ECO:0007669"/>
    <property type="project" value="InterPro"/>
</dbReference>
<accession>A0A8C7E6V4</accession>
<dbReference type="SUPFAM" id="SSF51445">
    <property type="entry name" value="(Trans)glycosidases"/>
    <property type="match status" value="2"/>
</dbReference>